<evidence type="ECO:0000313" key="3">
    <source>
        <dbReference type="EMBL" id="WXB03723.1"/>
    </source>
</evidence>
<dbReference type="RefSeq" id="WP_394833357.1">
    <property type="nucleotide sequence ID" value="NZ_CP089983.1"/>
</dbReference>
<evidence type="ECO:0000256" key="2">
    <source>
        <dbReference type="SAM" id="SignalP"/>
    </source>
</evidence>
<dbReference type="PROSITE" id="PS51257">
    <property type="entry name" value="PROKAR_LIPOPROTEIN"/>
    <property type="match status" value="1"/>
</dbReference>
<proteinExistence type="predicted"/>
<reference evidence="3" key="1">
    <citation type="submission" date="2021-12" db="EMBL/GenBank/DDBJ databases">
        <title>Discovery of the Pendulisporaceae a myxobacterial family with distinct sporulation behavior and unique specialized metabolism.</title>
        <authorList>
            <person name="Garcia R."/>
            <person name="Popoff A."/>
            <person name="Bader C.D."/>
            <person name="Loehr J."/>
            <person name="Walesch S."/>
            <person name="Walt C."/>
            <person name="Boldt J."/>
            <person name="Bunk B."/>
            <person name="Haeckl F.J.F.P.J."/>
            <person name="Gunesch A.P."/>
            <person name="Birkelbach J."/>
            <person name="Nuebel U."/>
            <person name="Pietschmann T."/>
            <person name="Bach T."/>
            <person name="Mueller R."/>
        </authorList>
    </citation>
    <scope>NUCLEOTIDE SEQUENCE</scope>
    <source>
        <strain evidence="3">MSr11367</strain>
    </source>
</reference>
<keyword evidence="4" id="KW-1185">Reference proteome</keyword>
<feature type="chain" id="PRO_5046882265" evidence="2">
    <location>
        <begin position="18"/>
        <end position="534"/>
    </location>
</feature>
<organism evidence="3 4">
    <name type="scientific">Pendulispora rubella</name>
    <dbReference type="NCBI Taxonomy" id="2741070"/>
    <lineage>
        <taxon>Bacteria</taxon>
        <taxon>Pseudomonadati</taxon>
        <taxon>Myxococcota</taxon>
        <taxon>Myxococcia</taxon>
        <taxon>Myxococcales</taxon>
        <taxon>Sorangiineae</taxon>
        <taxon>Pendulisporaceae</taxon>
        <taxon>Pendulispora</taxon>
    </lineage>
</organism>
<sequence length="534" mass="56018">MGYETRFLHLAAVLAVAAVGCSSSSDSPDNGSTKDPQGNPDGNGNGKPDAGSGWPGETTDGGTTVPPVQPKPAVSTFAELGVTPFDADRDDLVGPSGWDAQYGKLPELVPAAGASYVDVAVRNTNETPAREIAVVRVEPDAAGTWRVTRAYKVRSLGNLLGFARGADGSYYYATGSKDPDVTTSFPAPKQHRSNVLRALHFDSEGKTLFDVDIDIARESANKASEPIVTPGRASSSRLSVAGNTLALVHGISTEPDGAGTRHQKAASTFFDASTGAVRGTSSIWVSHSFDQRHLVDGNDIYEFHLGDAYPRATAIGRIRDSKSGSLQMAFRPKGAQGQNNTFTRLGNLVRIDAGAGKGSFLGLLATERTADTGSLVSGSRDLALVRLTPDLAKGGEASAVDATFGEESAVNSGGENATNRLRYLTDYHTSAPGKTHAERPKLVPIGNGEFIVLYEEWALSGDKSTYNGTYALRIDGDGTIRAAATKVSQHHLPRGDDAFAYGGGAAWITGDKTKRSLTVHMVSASLAASDHVIP</sequence>
<keyword evidence="2" id="KW-0732">Signal</keyword>
<feature type="region of interest" description="Disordered" evidence="1">
    <location>
        <begin position="21"/>
        <end position="71"/>
    </location>
</feature>
<evidence type="ECO:0000313" key="4">
    <source>
        <dbReference type="Proteomes" id="UP001374803"/>
    </source>
</evidence>
<protein>
    <submittedName>
        <fullName evidence="3">Uncharacterized protein</fullName>
    </submittedName>
</protein>
<feature type="signal peptide" evidence="2">
    <location>
        <begin position="1"/>
        <end position="17"/>
    </location>
</feature>
<dbReference type="Proteomes" id="UP001374803">
    <property type="component" value="Chromosome"/>
</dbReference>
<evidence type="ECO:0000256" key="1">
    <source>
        <dbReference type="SAM" id="MobiDB-lite"/>
    </source>
</evidence>
<name>A0ABZ2KYR6_9BACT</name>
<gene>
    <name evidence="3" type="ORF">LVJ94_43315</name>
</gene>
<dbReference type="EMBL" id="CP089983">
    <property type="protein sequence ID" value="WXB03723.1"/>
    <property type="molecule type" value="Genomic_DNA"/>
</dbReference>
<feature type="compositionally biased region" description="Low complexity" evidence="1">
    <location>
        <begin position="35"/>
        <end position="51"/>
    </location>
</feature>
<accession>A0ABZ2KYR6</accession>